<name>A0A1T5AVW0_9SPHI</name>
<organism evidence="1 2">
    <name type="scientific">Parapedobacter luteus</name>
    <dbReference type="NCBI Taxonomy" id="623280"/>
    <lineage>
        <taxon>Bacteria</taxon>
        <taxon>Pseudomonadati</taxon>
        <taxon>Bacteroidota</taxon>
        <taxon>Sphingobacteriia</taxon>
        <taxon>Sphingobacteriales</taxon>
        <taxon>Sphingobacteriaceae</taxon>
        <taxon>Parapedobacter</taxon>
    </lineage>
</organism>
<accession>A0A1T5AVW0</accession>
<protein>
    <recommendedName>
        <fullName evidence="3">DUF4294 domain-containing protein</fullName>
    </recommendedName>
</protein>
<evidence type="ECO:0000313" key="1">
    <source>
        <dbReference type="EMBL" id="SKB39124.1"/>
    </source>
</evidence>
<gene>
    <name evidence="1" type="ORF">SAMN05660226_01103</name>
</gene>
<dbReference type="OrthoDB" id="1491885at2"/>
<dbReference type="Proteomes" id="UP000190541">
    <property type="component" value="Unassembled WGS sequence"/>
</dbReference>
<dbReference type="InterPro" id="IPR025636">
    <property type="entry name" value="DUF4294"/>
</dbReference>
<evidence type="ECO:0008006" key="3">
    <source>
        <dbReference type="Google" id="ProtNLM"/>
    </source>
</evidence>
<reference evidence="1 2" key="1">
    <citation type="submission" date="2017-02" db="EMBL/GenBank/DDBJ databases">
        <authorList>
            <person name="Peterson S.W."/>
        </authorList>
    </citation>
    <scope>NUCLEOTIDE SEQUENCE [LARGE SCALE GENOMIC DNA]</scope>
    <source>
        <strain evidence="1 2">DSM 22899</strain>
    </source>
</reference>
<dbReference type="EMBL" id="FUYS01000002">
    <property type="protein sequence ID" value="SKB39124.1"/>
    <property type="molecule type" value="Genomic_DNA"/>
</dbReference>
<evidence type="ECO:0000313" key="2">
    <source>
        <dbReference type="Proteomes" id="UP000190541"/>
    </source>
</evidence>
<sequence>MGYLRVLFFLGVVTFASRAVGQQDTTASASGKGSRPEGRMVLTTIIDGERMPWMLIPEVEVTRRRVFKSPEDKARYMRLRYNVMKVLPYAKYAQSKYQQLYRDLALTDSKREQKRLVKACEKEIKDMFNREVKKLTISQGEILIKLIDRQTGSSSYDVVKDLRGGFTAFFYQSIAKVFGHNLKNTYHPEEDFEIENIIRSLERPGVATARYF</sequence>
<dbReference type="STRING" id="623280.SAMN05660226_01103"/>
<keyword evidence="2" id="KW-1185">Reference proteome</keyword>
<dbReference type="AlphaFoldDB" id="A0A1T5AVW0"/>
<proteinExistence type="predicted"/>
<dbReference type="Pfam" id="PF14127">
    <property type="entry name" value="DUF4294"/>
    <property type="match status" value="1"/>
</dbReference>